<evidence type="ECO:0000256" key="5">
    <source>
        <dbReference type="ARBA" id="ARBA00022777"/>
    </source>
</evidence>
<feature type="domain" description="Response regulatory" evidence="9">
    <location>
        <begin position="27"/>
        <end position="151"/>
    </location>
</feature>
<evidence type="ECO:0000256" key="4">
    <source>
        <dbReference type="ARBA" id="ARBA00022679"/>
    </source>
</evidence>
<gene>
    <name evidence="10" type="ORF">RPMA_27395</name>
</gene>
<dbReference type="EC" id="2.7.13.3" evidence="2"/>
<dbReference type="PROSITE" id="PS50109">
    <property type="entry name" value="HIS_KIN"/>
    <property type="match status" value="1"/>
</dbReference>
<keyword evidence="3 6" id="KW-0597">Phosphoprotein</keyword>
<sequence>MADQDDVLYLIEDEGETRDESHVRKWKIAVIDDDQAVHEGTRFALSDYSLNGQSLEILSAYSAADGRQLLRDNPDIAAVLLDVIMETDDAGLQLVEYIRNELHNETVRIILRTGQPGQAPERRVIVDYDINDYKAKTELTADKLFTSLTAALRSYQQLERMVQTRRGLEIILDAASTLYDFRSMQRLAEGVLTQIASLLNVDCAGILVLRDGGGVVDDFAVLAGSGCYSRFIGCPTPQSLDPDLRQMVEEAFRRRKHDFDDHRTVLYIRTGSGREVVVLLQAERQLSETDRALVEIFGSRLSIAFDNVILYQQLNEANAQLEDRVSQRTRALMQANRRLSAQWLRLQRANGFKNEILGTVAHDLKNPLGVILGRTEMLTELISADSSKETVEAQVNHIRDATKRLTSMVDHLISDAMADAFDITIRREPVDLSALVNDVAEANKPSAVNKQQAISVSTPGHRDLVMCDADRMREAIDNLISNAIKYSPIGGRIDVLVGGDANHVTISISDEGAGLSPEDLDRLFGRFQRLSAKPTGGESSTGLGLSIVKRIVDMHGGNVTADSPGPGQGATFTILLPAASEAQS</sequence>
<dbReference type="InterPro" id="IPR001789">
    <property type="entry name" value="Sig_transdc_resp-reg_receiver"/>
</dbReference>
<dbReference type="PANTHER" id="PTHR42878:SF15">
    <property type="entry name" value="BACTERIOPHYTOCHROME"/>
    <property type="match status" value="1"/>
</dbReference>
<dbReference type="InterPro" id="IPR050351">
    <property type="entry name" value="BphY/WalK/GraS-like"/>
</dbReference>
<dbReference type="InterPro" id="IPR011006">
    <property type="entry name" value="CheY-like_superfamily"/>
</dbReference>
<name>A0ABX8AFS4_9BRAD</name>
<evidence type="ECO:0000259" key="8">
    <source>
        <dbReference type="PROSITE" id="PS50109"/>
    </source>
</evidence>
<dbReference type="Proteomes" id="UP000682843">
    <property type="component" value="Chromosome"/>
</dbReference>
<protein>
    <recommendedName>
        <fullName evidence="2">histidine kinase</fullName>
        <ecNumber evidence="2">2.7.13.3</ecNumber>
    </recommendedName>
</protein>
<keyword evidence="5" id="KW-0418">Kinase</keyword>
<dbReference type="Gene3D" id="3.40.50.2300">
    <property type="match status" value="1"/>
</dbReference>
<evidence type="ECO:0000256" key="7">
    <source>
        <dbReference type="SAM" id="Coils"/>
    </source>
</evidence>
<feature type="domain" description="Histidine kinase" evidence="8">
    <location>
        <begin position="359"/>
        <end position="580"/>
    </location>
</feature>
<dbReference type="PANTHER" id="PTHR42878">
    <property type="entry name" value="TWO-COMPONENT HISTIDINE KINASE"/>
    <property type="match status" value="1"/>
</dbReference>
<dbReference type="InterPro" id="IPR003661">
    <property type="entry name" value="HisK_dim/P_dom"/>
</dbReference>
<dbReference type="SMART" id="SM00387">
    <property type="entry name" value="HATPase_c"/>
    <property type="match status" value="1"/>
</dbReference>
<dbReference type="SUPFAM" id="SSF55874">
    <property type="entry name" value="ATPase domain of HSP90 chaperone/DNA topoisomerase II/histidine kinase"/>
    <property type="match status" value="1"/>
</dbReference>
<dbReference type="Pfam" id="PF00512">
    <property type="entry name" value="HisKA"/>
    <property type="match status" value="1"/>
</dbReference>
<evidence type="ECO:0000313" key="11">
    <source>
        <dbReference type="Proteomes" id="UP000682843"/>
    </source>
</evidence>
<dbReference type="RefSeq" id="WP_211910864.1">
    <property type="nucleotide sequence ID" value="NZ_CP036498.1"/>
</dbReference>
<dbReference type="PROSITE" id="PS50110">
    <property type="entry name" value="RESPONSE_REGULATORY"/>
    <property type="match status" value="1"/>
</dbReference>
<dbReference type="Gene3D" id="3.30.565.10">
    <property type="entry name" value="Histidine kinase-like ATPase, C-terminal domain"/>
    <property type="match status" value="1"/>
</dbReference>
<dbReference type="InterPro" id="IPR036097">
    <property type="entry name" value="HisK_dim/P_sf"/>
</dbReference>
<proteinExistence type="predicted"/>
<dbReference type="Pfam" id="PF11849">
    <property type="entry name" value="DUF3369"/>
    <property type="match status" value="1"/>
</dbReference>
<dbReference type="CDD" id="cd00082">
    <property type="entry name" value="HisKA"/>
    <property type="match status" value="1"/>
</dbReference>
<dbReference type="SMART" id="SM00388">
    <property type="entry name" value="HisKA"/>
    <property type="match status" value="1"/>
</dbReference>
<dbReference type="InterPro" id="IPR021800">
    <property type="entry name" value="DUF3369"/>
</dbReference>
<evidence type="ECO:0000256" key="1">
    <source>
        <dbReference type="ARBA" id="ARBA00000085"/>
    </source>
</evidence>
<dbReference type="SUPFAM" id="SSF52172">
    <property type="entry name" value="CheY-like"/>
    <property type="match status" value="1"/>
</dbReference>
<comment type="catalytic activity">
    <reaction evidence="1">
        <text>ATP + protein L-histidine = ADP + protein N-phospho-L-histidine.</text>
        <dbReference type="EC" id="2.7.13.3"/>
    </reaction>
</comment>
<dbReference type="PRINTS" id="PR00344">
    <property type="entry name" value="BCTRLSENSOR"/>
</dbReference>
<dbReference type="CDD" id="cd00075">
    <property type="entry name" value="HATPase"/>
    <property type="match status" value="1"/>
</dbReference>
<dbReference type="SUPFAM" id="SSF47384">
    <property type="entry name" value="Homodimeric domain of signal transducing histidine kinase"/>
    <property type="match status" value="1"/>
</dbReference>
<dbReference type="EMBL" id="CP036498">
    <property type="protein sequence ID" value="QUS42127.1"/>
    <property type="molecule type" value="Genomic_DNA"/>
</dbReference>
<dbReference type="SUPFAM" id="SSF55781">
    <property type="entry name" value="GAF domain-like"/>
    <property type="match status" value="1"/>
</dbReference>
<dbReference type="InterPro" id="IPR004358">
    <property type="entry name" value="Sig_transdc_His_kin-like_C"/>
</dbReference>
<dbReference type="InterPro" id="IPR003594">
    <property type="entry name" value="HATPase_dom"/>
</dbReference>
<evidence type="ECO:0000259" key="9">
    <source>
        <dbReference type="PROSITE" id="PS50110"/>
    </source>
</evidence>
<evidence type="ECO:0000256" key="2">
    <source>
        <dbReference type="ARBA" id="ARBA00012438"/>
    </source>
</evidence>
<dbReference type="Pfam" id="PF02518">
    <property type="entry name" value="HATPase_c"/>
    <property type="match status" value="1"/>
</dbReference>
<feature type="coiled-coil region" evidence="7">
    <location>
        <begin position="311"/>
        <end position="338"/>
    </location>
</feature>
<keyword evidence="7" id="KW-0175">Coiled coil</keyword>
<keyword evidence="4" id="KW-0808">Transferase</keyword>
<dbReference type="InterPro" id="IPR005467">
    <property type="entry name" value="His_kinase_dom"/>
</dbReference>
<evidence type="ECO:0000256" key="3">
    <source>
        <dbReference type="ARBA" id="ARBA00022553"/>
    </source>
</evidence>
<reference evidence="10 11" key="1">
    <citation type="submission" date="2019-02" db="EMBL/GenBank/DDBJ databases">
        <title>Emended description of the genus Rhodopseudomonas and description of Rhodopseudomonas albus sp. nov., a non-phototrophic, heavy-metal-tolerant bacterium isolated from garden soil.</title>
        <authorList>
            <person name="Bao Z."/>
            <person name="Cao W.W."/>
            <person name="Sato Y."/>
            <person name="Nishizawa T."/>
            <person name="Zhao J."/>
            <person name="Guo Y."/>
            <person name="Ohta H."/>
        </authorList>
    </citation>
    <scope>NUCLEOTIDE SEQUENCE [LARGE SCALE GENOMIC DNA]</scope>
    <source>
        <strain evidence="10 11">SK50-23</strain>
    </source>
</reference>
<evidence type="ECO:0000313" key="10">
    <source>
        <dbReference type="EMBL" id="QUS42127.1"/>
    </source>
</evidence>
<dbReference type="InterPro" id="IPR036890">
    <property type="entry name" value="HATPase_C_sf"/>
</dbReference>
<evidence type="ECO:0000256" key="6">
    <source>
        <dbReference type="PROSITE-ProRule" id="PRU00169"/>
    </source>
</evidence>
<dbReference type="Gene3D" id="1.10.287.130">
    <property type="match status" value="1"/>
</dbReference>
<accession>A0ABX8AFS4</accession>
<keyword evidence="11" id="KW-1185">Reference proteome</keyword>
<organism evidence="10 11">
    <name type="scientific">Tardiphaga alba</name>
    <dbReference type="NCBI Taxonomy" id="340268"/>
    <lineage>
        <taxon>Bacteria</taxon>
        <taxon>Pseudomonadati</taxon>
        <taxon>Pseudomonadota</taxon>
        <taxon>Alphaproteobacteria</taxon>
        <taxon>Hyphomicrobiales</taxon>
        <taxon>Nitrobacteraceae</taxon>
        <taxon>Tardiphaga</taxon>
    </lineage>
</organism>
<feature type="modified residue" description="4-aspartylphosphate" evidence="6">
    <location>
        <position position="82"/>
    </location>
</feature>